<evidence type="ECO:0000313" key="1">
    <source>
        <dbReference type="EMBL" id="CAG6760411.1"/>
    </source>
</evidence>
<dbReference type="AlphaFoldDB" id="A0A8D9A7W9"/>
<protein>
    <submittedName>
        <fullName evidence="1">Uncharacterized protein</fullName>
    </submittedName>
</protein>
<name>A0A8D9A7W9_9HEMI</name>
<proteinExistence type="predicted"/>
<dbReference type="EMBL" id="HBUF01556247">
    <property type="protein sequence ID" value="CAG6760411.1"/>
    <property type="molecule type" value="Transcribed_RNA"/>
</dbReference>
<sequence>MVPSFTVSGVSVEGTFRLISSGVDDFDCELSSFSFNTSSEILYTVKSGCHRILRIHQNRLNAQSRTLTQGKIERILKLVDKKLKSKPLNIKQAVEQGRNLGALASGNDRQTASTDLTTERASAVAAIHPTLLMSVAIQTIRQELVIWDECVPMLRNMK</sequence>
<organism evidence="1">
    <name type="scientific">Cacopsylla melanoneura</name>
    <dbReference type="NCBI Taxonomy" id="428564"/>
    <lineage>
        <taxon>Eukaryota</taxon>
        <taxon>Metazoa</taxon>
        <taxon>Ecdysozoa</taxon>
        <taxon>Arthropoda</taxon>
        <taxon>Hexapoda</taxon>
        <taxon>Insecta</taxon>
        <taxon>Pterygota</taxon>
        <taxon>Neoptera</taxon>
        <taxon>Paraneoptera</taxon>
        <taxon>Hemiptera</taxon>
        <taxon>Sternorrhyncha</taxon>
        <taxon>Psylloidea</taxon>
        <taxon>Psyllidae</taxon>
        <taxon>Psyllinae</taxon>
        <taxon>Cacopsylla</taxon>
    </lineage>
</organism>
<accession>A0A8D9A7W9</accession>
<reference evidence="1" key="1">
    <citation type="submission" date="2021-05" db="EMBL/GenBank/DDBJ databases">
        <authorList>
            <person name="Alioto T."/>
            <person name="Alioto T."/>
            <person name="Gomez Garrido J."/>
        </authorList>
    </citation>
    <scope>NUCLEOTIDE SEQUENCE</scope>
</reference>